<dbReference type="Pfam" id="PF11127">
    <property type="entry name" value="YgaP-like_TM"/>
    <property type="match status" value="1"/>
</dbReference>
<proteinExistence type="predicted"/>
<organism evidence="3 4">
    <name type="scientific">Rhodovulum steppense</name>
    <dbReference type="NCBI Taxonomy" id="540251"/>
    <lineage>
        <taxon>Bacteria</taxon>
        <taxon>Pseudomonadati</taxon>
        <taxon>Pseudomonadota</taxon>
        <taxon>Alphaproteobacteria</taxon>
        <taxon>Rhodobacterales</taxon>
        <taxon>Paracoccaceae</taxon>
        <taxon>Rhodovulum</taxon>
    </lineage>
</organism>
<feature type="transmembrane region" description="Helical" evidence="1">
    <location>
        <begin position="35"/>
        <end position="59"/>
    </location>
</feature>
<keyword evidence="4" id="KW-1185">Reference proteome</keyword>
<feature type="transmembrane region" description="Helical" evidence="1">
    <location>
        <begin position="12"/>
        <end position="29"/>
    </location>
</feature>
<sequence>MFEKNMGTVDRAVRAVIGVLLLILAFTTFGGVWAWIAGLIGIVLLATAAMGTCPPYSLLGIDTRKTKA</sequence>
<name>A0A4R1YYX2_9RHOB</name>
<dbReference type="EMBL" id="SLVM01000004">
    <property type="protein sequence ID" value="TCM86482.1"/>
    <property type="molecule type" value="Genomic_DNA"/>
</dbReference>
<dbReference type="Proteomes" id="UP000295277">
    <property type="component" value="Unassembled WGS sequence"/>
</dbReference>
<evidence type="ECO:0000256" key="1">
    <source>
        <dbReference type="SAM" id="Phobius"/>
    </source>
</evidence>
<gene>
    <name evidence="3" type="ORF">EV216_10431</name>
</gene>
<evidence type="ECO:0000259" key="2">
    <source>
        <dbReference type="Pfam" id="PF11127"/>
    </source>
</evidence>
<dbReference type="InterPro" id="IPR021309">
    <property type="entry name" value="YgaP-like_TM"/>
</dbReference>
<accession>A0A4R1YYX2</accession>
<keyword evidence="1" id="KW-0812">Transmembrane</keyword>
<dbReference type="RefSeq" id="WP_132693692.1">
    <property type="nucleotide sequence ID" value="NZ_SLVM01000004.1"/>
</dbReference>
<evidence type="ECO:0000313" key="4">
    <source>
        <dbReference type="Proteomes" id="UP000295277"/>
    </source>
</evidence>
<dbReference type="Gene3D" id="6.10.140.1340">
    <property type="match status" value="1"/>
</dbReference>
<comment type="caution">
    <text evidence="3">The sequence shown here is derived from an EMBL/GenBank/DDBJ whole genome shotgun (WGS) entry which is preliminary data.</text>
</comment>
<protein>
    <submittedName>
        <fullName evidence="3">DUF2892 family protein</fullName>
    </submittedName>
</protein>
<reference evidence="3 4" key="1">
    <citation type="submission" date="2019-03" db="EMBL/GenBank/DDBJ databases">
        <title>Genomic Encyclopedia of Type Strains, Phase IV (KMG-IV): sequencing the most valuable type-strain genomes for metagenomic binning, comparative biology and taxonomic classification.</title>
        <authorList>
            <person name="Goeker M."/>
        </authorList>
    </citation>
    <scope>NUCLEOTIDE SEQUENCE [LARGE SCALE GENOMIC DNA]</scope>
    <source>
        <strain evidence="3 4">DSM 21153</strain>
    </source>
</reference>
<feature type="domain" description="Inner membrane protein YgaP-like transmembrane" evidence="2">
    <location>
        <begin position="3"/>
        <end position="66"/>
    </location>
</feature>
<dbReference type="AlphaFoldDB" id="A0A4R1YYX2"/>
<evidence type="ECO:0000313" key="3">
    <source>
        <dbReference type="EMBL" id="TCM86482.1"/>
    </source>
</evidence>
<keyword evidence="1" id="KW-1133">Transmembrane helix</keyword>
<keyword evidence="1" id="KW-0472">Membrane</keyword>
<dbReference type="OrthoDB" id="9804804at2"/>